<sequence length="1368" mass="146535">MTDSSQKFIARNRAPRVQIEYDVELYGAEKKVQLPFVMGVLSDLSGKSKAEAVSISDRKFLEIDVDNFDERMKAMAPRVAFSVPNTLTGDGNLSVDLTFEKMGDFNPAQIAAKIEPLQKLLDARTQLATLMAYMDGKAGAEALIEKILADPALLATLASGPVEDPDPASTLDALRELAPEDAPDDHSVAEALATLPQTEVVEQPDETSDVLSNLSVNAPEDPPEDTSLDDALASLPEAIASDDETDMTAGVLSDLAGAAPEEAVEDTSVENVLFSVPDVAEDEAQDEATGILSDLADQATDAVAEDNSLEEALSSLPETEETTETDYSEILSDLAEAEPEVESEDSSVDDLLGELAEMSPVEDTAEDSLDSDALASLPDVAEAEDIDDSSDILSDLADAAPDDALDDSTVDGLLSDLADLAPDDEALEDTSSADALASLPVVEEADDDDESDDILSDLADDAPEEDTEDSSIDDLLGDIADMAPEDMDQDDESDDILAAIPDLDSADDAEDLDDVLGDLAENVPEESADDVDDLDALLGDLSDSATEEETSDEVELDDLLGDLALDDEGYEATAEEADGDDLDLDELFEDDSSDDDSPVSEGEDDNLDLDDLLDSDATEGEDASNTSEADLDDLDLDSLLGDDDATGEAEEAEGTETDQDDLDLDSLLDDTDEEDPVPDELDDLDLDDLLSSDASEDDDAADTSEADLDDLDLDDLFDDEDSSDDASGSESTETDLDDLDLDSLLDDSDEEETMSDDESEGTDNEVASEGAKPDGEPMLAFGRMSADRPDPERLKRSRFRIAVFGDFSGRSARGQIETGDALAARKPILLDPDTVEDVIAGFATTLVLPIGKDGAGIEVKLNELDDLHPDELFENVELFEGLAGLKRQLSAGATADHAAKQLTAWGEEFGQAVIPPRKSSGGNTVRADLKLSDFQKLIGDTGGELAQPSPVDDLLKRVVGPHIHKLPSPDVAAMQTAVDDALSTAMRLVLHHPEFQSVEAQWRSLDLIARSVEDDDTLDVILYDVSAEEIAADLAAEEDLAQTGLVRLLTEEPLDEENGRGGYSALIGLYTFEETPPHAELLGRVGRVAAHVDAPFISAITPAYLDIKKDDRHPLVVKAWDTFRMMPEAGHVGLASPRFLLRRPYGAKSEPIYEFEFEEFTEAEGLRGMLWANPAVLVTILLARSFKQNGKAMNLGSVMSLGGMPYHFVNDRYGDQVALPCTERNISLDKHEHSVQRGYMPLLSVKGRDEIRLGSFNSVAGQELLGPWSGVPAPAPSPDVPDEPEAEEAVSDDEFDMDDLGLDDDSDPDLDLGDDDTSDLDDDGFDLDIEDDDAGGLDDFLSAFDDDAGDDGDEDEMDPELAALLADL</sequence>
<feature type="compositionally biased region" description="Acidic residues" evidence="1">
    <location>
        <begin position="732"/>
        <end position="763"/>
    </location>
</feature>
<feature type="compositionally biased region" description="Acidic residues" evidence="1">
    <location>
        <begin position="629"/>
        <end position="724"/>
    </location>
</feature>
<evidence type="ECO:0000313" key="3">
    <source>
        <dbReference type="EMBL" id="RLJ98492.1"/>
    </source>
</evidence>
<evidence type="ECO:0000313" key="4">
    <source>
        <dbReference type="Proteomes" id="UP000271700"/>
    </source>
</evidence>
<feature type="compositionally biased region" description="Acidic residues" evidence="1">
    <location>
        <begin position="523"/>
        <end position="535"/>
    </location>
</feature>
<feature type="region of interest" description="Disordered" evidence="1">
    <location>
        <begin position="199"/>
        <end position="227"/>
    </location>
</feature>
<dbReference type="STRING" id="981384.GCA_000192475_00306"/>
<feature type="compositionally biased region" description="Acidic residues" evidence="1">
    <location>
        <begin position="443"/>
        <end position="476"/>
    </location>
</feature>
<feature type="region of interest" description="Disordered" evidence="1">
    <location>
        <begin position="284"/>
        <end position="495"/>
    </location>
</feature>
<dbReference type="InterPro" id="IPR008312">
    <property type="entry name" value="T6SS_TssB1"/>
</dbReference>
<feature type="compositionally biased region" description="Acidic residues" evidence="1">
    <location>
        <begin position="381"/>
        <end position="390"/>
    </location>
</feature>
<feature type="compositionally biased region" description="Acidic residues" evidence="1">
    <location>
        <begin position="545"/>
        <end position="622"/>
    </location>
</feature>
<feature type="compositionally biased region" description="Acidic residues" evidence="1">
    <location>
        <begin position="318"/>
        <end position="327"/>
    </location>
</feature>
<evidence type="ECO:0000259" key="2">
    <source>
        <dbReference type="Pfam" id="PF05943"/>
    </source>
</evidence>
<dbReference type="NCBIfam" id="TIGR03358">
    <property type="entry name" value="VI_chp_5"/>
    <property type="match status" value="1"/>
</dbReference>
<dbReference type="PANTHER" id="PTHR35850:SF1">
    <property type="entry name" value="TYPE VI SECRETION SYSTEM SHEATH PROTEIN TSSB1"/>
    <property type="match status" value="1"/>
</dbReference>
<dbReference type="PANTHER" id="PTHR35850">
    <property type="entry name" value="CYTOPLASMIC PROTEIN-RELATED"/>
    <property type="match status" value="1"/>
</dbReference>
<keyword evidence="4" id="KW-1185">Reference proteome</keyword>
<feature type="compositionally biased region" description="Acidic residues" evidence="1">
    <location>
        <begin position="483"/>
        <end position="495"/>
    </location>
</feature>
<feature type="compositionally biased region" description="Acidic residues" evidence="1">
    <location>
        <begin position="400"/>
        <end position="409"/>
    </location>
</feature>
<comment type="caution">
    <text evidence="3">The sequence shown here is derived from an EMBL/GenBank/DDBJ whole genome shotgun (WGS) entry which is preliminary data.</text>
</comment>
<dbReference type="Proteomes" id="UP000271700">
    <property type="component" value="Unassembled WGS sequence"/>
</dbReference>
<dbReference type="RefSeq" id="WP_010443404.1">
    <property type="nucleotide sequence ID" value="NZ_AEYW01000024.1"/>
</dbReference>
<name>A0A497YUX5_9RHOB</name>
<dbReference type="Pfam" id="PF05591">
    <property type="entry name" value="T6SS_VipA"/>
    <property type="match status" value="2"/>
</dbReference>
<accession>A0A497YUX5</accession>
<protein>
    <submittedName>
        <fullName evidence="3">Type VI secretion system ImpC/EvpB family protein/type VI secretion system ImpB/VipA family protein</fullName>
    </submittedName>
</protein>
<feature type="compositionally biased region" description="Acidic residues" evidence="1">
    <location>
        <begin position="1344"/>
        <end position="1358"/>
    </location>
</feature>
<dbReference type="InterPro" id="IPR044031">
    <property type="entry name" value="TssC1_N"/>
</dbReference>
<feature type="region of interest" description="Disordered" evidence="1">
    <location>
        <begin position="522"/>
        <end position="792"/>
    </location>
</feature>
<dbReference type="OrthoDB" id="9789942at2"/>
<gene>
    <name evidence="3" type="ORF">CLV75_4192</name>
</gene>
<feature type="compositionally biased region" description="Acidic residues" evidence="1">
    <location>
        <begin position="1280"/>
        <end position="1336"/>
    </location>
</feature>
<dbReference type="EMBL" id="RCCT01000009">
    <property type="protein sequence ID" value="RLJ98492.1"/>
    <property type="molecule type" value="Genomic_DNA"/>
</dbReference>
<feature type="domain" description="TssC1 N-terminal" evidence="2">
    <location>
        <begin position="976"/>
        <end position="1259"/>
    </location>
</feature>
<feature type="region of interest" description="Disordered" evidence="1">
    <location>
        <begin position="1267"/>
        <end position="1358"/>
    </location>
</feature>
<dbReference type="Pfam" id="PF05943">
    <property type="entry name" value="VipB"/>
    <property type="match status" value="1"/>
</dbReference>
<proteinExistence type="predicted"/>
<feature type="compositionally biased region" description="Acidic residues" evidence="1">
    <location>
        <begin position="335"/>
        <end position="352"/>
    </location>
</feature>
<evidence type="ECO:0000256" key="1">
    <source>
        <dbReference type="SAM" id="MobiDB-lite"/>
    </source>
</evidence>
<reference evidence="3 4" key="1">
    <citation type="submission" date="2018-10" db="EMBL/GenBank/DDBJ databases">
        <title>Genomic Encyclopedia of Archaeal and Bacterial Type Strains, Phase II (KMG-II): from individual species to whole genera.</title>
        <authorList>
            <person name="Goeker M."/>
        </authorList>
    </citation>
    <scope>NUCLEOTIDE SEQUENCE [LARGE SCALE GENOMIC DNA]</scope>
    <source>
        <strain evidence="3 4">DSM 29317</strain>
    </source>
</reference>
<organism evidence="3 4">
    <name type="scientific">Ruegeria conchae</name>
    <dbReference type="NCBI Taxonomy" id="981384"/>
    <lineage>
        <taxon>Bacteria</taxon>
        <taxon>Pseudomonadati</taxon>
        <taxon>Pseudomonadota</taxon>
        <taxon>Alphaproteobacteria</taxon>
        <taxon>Rhodobacterales</taxon>
        <taxon>Roseobacteraceae</taxon>
        <taxon>Ruegeria</taxon>
    </lineage>
</organism>